<evidence type="ECO:0000313" key="3">
    <source>
        <dbReference type="Proteomes" id="UP000465360"/>
    </source>
</evidence>
<reference evidence="2 3" key="1">
    <citation type="journal article" date="2019" name="Emerg. Microbes Infect.">
        <title>Comprehensive subspecies identification of 175 nontuberculous mycobacteria species based on 7547 genomic profiles.</title>
        <authorList>
            <person name="Matsumoto Y."/>
            <person name="Kinjo T."/>
            <person name="Motooka D."/>
            <person name="Nabeya D."/>
            <person name="Jung N."/>
            <person name="Uechi K."/>
            <person name="Horii T."/>
            <person name="Iida T."/>
            <person name="Fujita J."/>
            <person name="Nakamura S."/>
        </authorList>
    </citation>
    <scope>NUCLEOTIDE SEQUENCE [LARGE SCALE GENOMIC DNA]</scope>
    <source>
        <strain evidence="2 3">JCM 30725</strain>
    </source>
</reference>
<sequence>MLQPLAGATDSLAGAVIAIDPIAAAYLEMVLVRSAAMITGLPNLIVDLLVSLLTANPIAALTDAVLSVTFLPAVLFLFVVSPWGPFHCMRSKR</sequence>
<organism evidence="2 3">
    <name type="scientific">Mycobacterium bourgelatii</name>
    <dbReference type="NCBI Taxonomy" id="1273442"/>
    <lineage>
        <taxon>Bacteria</taxon>
        <taxon>Bacillati</taxon>
        <taxon>Actinomycetota</taxon>
        <taxon>Actinomycetes</taxon>
        <taxon>Mycobacteriales</taxon>
        <taxon>Mycobacteriaceae</taxon>
        <taxon>Mycobacterium</taxon>
    </lineage>
</organism>
<keyword evidence="1" id="KW-1133">Transmembrane helix</keyword>
<evidence type="ECO:0000256" key="1">
    <source>
        <dbReference type="SAM" id="Phobius"/>
    </source>
</evidence>
<keyword evidence="1" id="KW-0472">Membrane</keyword>
<feature type="transmembrane region" description="Helical" evidence="1">
    <location>
        <begin position="68"/>
        <end position="86"/>
    </location>
</feature>
<feature type="transmembrane region" description="Helical" evidence="1">
    <location>
        <begin position="44"/>
        <end position="62"/>
    </location>
</feature>
<dbReference type="Proteomes" id="UP000465360">
    <property type="component" value="Unassembled WGS sequence"/>
</dbReference>
<comment type="caution">
    <text evidence="2">The sequence shown here is derived from an EMBL/GenBank/DDBJ whole genome shotgun (WGS) entry which is preliminary data.</text>
</comment>
<name>A0A7I9YJZ9_MYCBU</name>
<protein>
    <submittedName>
        <fullName evidence="2">Uncharacterized protein</fullName>
    </submittedName>
</protein>
<keyword evidence="3" id="KW-1185">Reference proteome</keyword>
<dbReference type="AlphaFoldDB" id="A0A7I9YJZ9"/>
<dbReference type="EMBL" id="BLKZ01000001">
    <property type="protein sequence ID" value="GFG88862.1"/>
    <property type="molecule type" value="Genomic_DNA"/>
</dbReference>
<gene>
    <name evidence="2" type="ORF">MBOU_09040</name>
</gene>
<proteinExistence type="predicted"/>
<evidence type="ECO:0000313" key="2">
    <source>
        <dbReference type="EMBL" id="GFG88862.1"/>
    </source>
</evidence>
<feature type="transmembrane region" description="Helical" evidence="1">
    <location>
        <begin position="12"/>
        <end position="32"/>
    </location>
</feature>
<accession>A0A7I9YJZ9</accession>
<keyword evidence="1" id="KW-0812">Transmembrane</keyword>